<protein>
    <submittedName>
        <fullName evidence="2">Flavonoid 3',5'-hydroxylase 2</fullName>
    </submittedName>
</protein>
<reference evidence="3" key="1">
    <citation type="journal article" date="2019" name="Curr. Biol.">
        <title>Genome Sequence of Striga asiatica Provides Insight into the Evolution of Plant Parasitism.</title>
        <authorList>
            <person name="Yoshida S."/>
            <person name="Kim S."/>
            <person name="Wafula E.K."/>
            <person name="Tanskanen J."/>
            <person name="Kim Y.M."/>
            <person name="Honaas L."/>
            <person name="Yang Z."/>
            <person name="Spallek T."/>
            <person name="Conn C.E."/>
            <person name="Ichihashi Y."/>
            <person name="Cheong K."/>
            <person name="Cui S."/>
            <person name="Der J.P."/>
            <person name="Gundlach H."/>
            <person name="Jiao Y."/>
            <person name="Hori C."/>
            <person name="Ishida J.K."/>
            <person name="Kasahara H."/>
            <person name="Kiba T."/>
            <person name="Kim M.S."/>
            <person name="Koo N."/>
            <person name="Laohavisit A."/>
            <person name="Lee Y.H."/>
            <person name="Lumba S."/>
            <person name="McCourt P."/>
            <person name="Mortimer J.C."/>
            <person name="Mutuku J.M."/>
            <person name="Nomura T."/>
            <person name="Sasaki-Sekimoto Y."/>
            <person name="Seto Y."/>
            <person name="Wang Y."/>
            <person name="Wakatake T."/>
            <person name="Sakakibara H."/>
            <person name="Demura T."/>
            <person name="Yamaguchi S."/>
            <person name="Yoneyama K."/>
            <person name="Manabe R.I."/>
            <person name="Nelson D.C."/>
            <person name="Schulman A.H."/>
            <person name="Timko M.P."/>
            <person name="dePamphilis C.W."/>
            <person name="Choi D."/>
            <person name="Shirasu K."/>
        </authorList>
    </citation>
    <scope>NUCLEOTIDE SEQUENCE [LARGE SCALE GENOMIC DNA]</scope>
    <source>
        <strain evidence="3">cv. UVA1</strain>
    </source>
</reference>
<evidence type="ECO:0000313" key="2">
    <source>
        <dbReference type="EMBL" id="GER38983.1"/>
    </source>
</evidence>
<dbReference type="Proteomes" id="UP000325081">
    <property type="component" value="Unassembled WGS sequence"/>
</dbReference>
<evidence type="ECO:0000256" key="1">
    <source>
        <dbReference type="SAM" id="MobiDB-lite"/>
    </source>
</evidence>
<keyword evidence="3" id="KW-1185">Reference proteome</keyword>
<feature type="compositionally biased region" description="Basic and acidic residues" evidence="1">
    <location>
        <begin position="1"/>
        <end position="18"/>
    </location>
</feature>
<comment type="caution">
    <text evidence="2">The sequence shown here is derived from an EMBL/GenBank/DDBJ whole genome shotgun (WGS) entry which is preliminary data.</text>
</comment>
<evidence type="ECO:0000313" key="3">
    <source>
        <dbReference type="Proteomes" id="UP000325081"/>
    </source>
</evidence>
<gene>
    <name evidence="2" type="ORF">STAS_15511</name>
</gene>
<sequence>IRVTRVRERDPDVDKERLPIPLSPIRRDSPTPTDECDILDLPRAHSLESKDPDSYLEIEHDRLGAQLGKGKAIYQIWTDQELGTRVIDIDWIFPTLKAKPLWKVPSSRLEIRTEKALGLQL</sequence>
<proteinExistence type="predicted"/>
<accession>A0A5A7Q1G2</accession>
<feature type="region of interest" description="Disordered" evidence="1">
    <location>
        <begin position="1"/>
        <end position="34"/>
    </location>
</feature>
<organism evidence="2 3">
    <name type="scientific">Striga asiatica</name>
    <name type="common">Asiatic witchweed</name>
    <name type="synonym">Buchnera asiatica</name>
    <dbReference type="NCBI Taxonomy" id="4170"/>
    <lineage>
        <taxon>Eukaryota</taxon>
        <taxon>Viridiplantae</taxon>
        <taxon>Streptophyta</taxon>
        <taxon>Embryophyta</taxon>
        <taxon>Tracheophyta</taxon>
        <taxon>Spermatophyta</taxon>
        <taxon>Magnoliopsida</taxon>
        <taxon>eudicotyledons</taxon>
        <taxon>Gunneridae</taxon>
        <taxon>Pentapetalae</taxon>
        <taxon>asterids</taxon>
        <taxon>lamiids</taxon>
        <taxon>Lamiales</taxon>
        <taxon>Orobanchaceae</taxon>
        <taxon>Buchnereae</taxon>
        <taxon>Striga</taxon>
    </lineage>
</organism>
<dbReference type="EMBL" id="BKCP01005572">
    <property type="protein sequence ID" value="GER38983.1"/>
    <property type="molecule type" value="Genomic_DNA"/>
</dbReference>
<feature type="non-terminal residue" evidence="2">
    <location>
        <position position="1"/>
    </location>
</feature>
<name>A0A5A7Q1G2_STRAF</name>
<dbReference type="AlphaFoldDB" id="A0A5A7Q1G2"/>